<evidence type="ECO:0000313" key="3">
    <source>
        <dbReference type="Proteomes" id="UP000075666"/>
    </source>
</evidence>
<dbReference type="KEGG" id="hspo:JGZ69_17585"/>
<dbReference type="EMBL" id="LQYN01000070">
    <property type="protein sequence ID" value="KYD03258.1"/>
    <property type="molecule type" value="Genomic_DNA"/>
</dbReference>
<protein>
    <submittedName>
        <fullName evidence="1">Uncharacterized protein</fullName>
    </submittedName>
</protein>
<dbReference type="Proteomes" id="UP000075666">
    <property type="component" value="Unassembled WGS sequence"/>
</dbReference>
<dbReference type="Gene3D" id="1.10.3210.50">
    <property type="match status" value="1"/>
</dbReference>
<dbReference type="EMBL" id="CP066701">
    <property type="protein sequence ID" value="QQX24572.1"/>
    <property type="molecule type" value="Genomic_DNA"/>
</dbReference>
<reference evidence="2 4" key="2">
    <citation type="submission" date="2020-12" db="EMBL/GenBank/DDBJ databases">
        <title>Taxonomic evaluation of the Bacillus sporothermodurans group of bacteria based on whole genome sequences.</title>
        <authorList>
            <person name="Fiedler G."/>
            <person name="Herbstmann A.-D."/>
            <person name="Doll E."/>
            <person name="Wenning M."/>
            <person name="Brinks E."/>
            <person name="Kabisch J."/>
            <person name="Breitenwieser F."/>
            <person name="Lappann M."/>
            <person name="Boehnlein C."/>
            <person name="Franz C."/>
        </authorList>
    </citation>
    <scope>NUCLEOTIDE SEQUENCE [LARGE SCALE GENOMIC DNA]</scope>
    <source>
        <strain evidence="2 4">DSM 10599</strain>
    </source>
</reference>
<dbReference type="SUPFAM" id="SSF109604">
    <property type="entry name" value="HD-domain/PDEase-like"/>
    <property type="match status" value="1"/>
</dbReference>
<dbReference type="Proteomes" id="UP000595512">
    <property type="component" value="Chromosome"/>
</dbReference>
<evidence type="ECO:0000313" key="1">
    <source>
        <dbReference type="EMBL" id="KYD03258.1"/>
    </source>
</evidence>
<dbReference type="PATRIC" id="fig|46224.3.peg.3563"/>
<keyword evidence="3" id="KW-1185">Reference proteome</keyword>
<dbReference type="PANTHER" id="PTHR33594">
    <property type="entry name" value="SUPERFAMILY HYDROLASE, PUTATIVE (AFU_ORTHOLOGUE AFUA_1G03035)-RELATED"/>
    <property type="match status" value="1"/>
</dbReference>
<organism evidence="1 3">
    <name type="scientific">Heyndrickxia sporothermodurans</name>
    <dbReference type="NCBI Taxonomy" id="46224"/>
    <lineage>
        <taxon>Bacteria</taxon>
        <taxon>Bacillati</taxon>
        <taxon>Bacillota</taxon>
        <taxon>Bacilli</taxon>
        <taxon>Bacillales</taxon>
        <taxon>Bacillaceae</taxon>
        <taxon>Heyndrickxia</taxon>
    </lineage>
</organism>
<name>A0A150KTD5_9BACI</name>
<gene>
    <name evidence="1" type="ORF">B4102_3421</name>
    <name evidence="2" type="ORF">JGZ69_17585</name>
</gene>
<dbReference type="AlphaFoldDB" id="A0A150KTD5"/>
<dbReference type="OrthoDB" id="9797344at2"/>
<sequence length="53" mass="6623">MTEKSTSIHHFYEKLLVLTEHMHTGIVKRMAEERHRWLEMYLEQFFKEWNGDQ</sequence>
<evidence type="ECO:0000313" key="4">
    <source>
        <dbReference type="Proteomes" id="UP000595512"/>
    </source>
</evidence>
<proteinExistence type="predicted"/>
<dbReference type="STRING" id="46224.B4102_3421"/>
<dbReference type="PANTHER" id="PTHR33594:SF1">
    <property type="entry name" value="HD_PDEASE DOMAIN-CONTAINING PROTEIN"/>
    <property type="match status" value="1"/>
</dbReference>
<evidence type="ECO:0000313" key="2">
    <source>
        <dbReference type="EMBL" id="QQX24572.1"/>
    </source>
</evidence>
<accession>A0A150KTD5</accession>
<dbReference type="RefSeq" id="WP_160331457.1">
    <property type="nucleotide sequence ID" value="NZ_CP066701.1"/>
</dbReference>
<reference evidence="1 3" key="1">
    <citation type="submission" date="2016-01" db="EMBL/GenBank/DDBJ databases">
        <title>Genome Sequences of Twelve Sporeforming Bacillus Species Isolated from Foods.</title>
        <authorList>
            <person name="Berendsen E.M."/>
            <person name="Wells-Bennik M.H."/>
            <person name="Krawcyk A.O."/>
            <person name="De Jong A."/>
            <person name="Holsappel S."/>
            <person name="Eijlander R.T."/>
            <person name="Kuipers O.P."/>
        </authorList>
    </citation>
    <scope>NUCLEOTIDE SEQUENCE [LARGE SCALE GENOMIC DNA]</scope>
    <source>
        <strain evidence="1 3">B4102</strain>
    </source>
</reference>